<dbReference type="EMBL" id="RBXO01000001">
    <property type="protein sequence ID" value="RKT54641.1"/>
    <property type="molecule type" value="Genomic_DNA"/>
</dbReference>
<feature type="compositionally biased region" description="Basic residues" evidence="1">
    <location>
        <begin position="30"/>
        <end position="50"/>
    </location>
</feature>
<evidence type="ECO:0000313" key="2">
    <source>
        <dbReference type="EMBL" id="RKT54641.1"/>
    </source>
</evidence>
<comment type="caution">
    <text evidence="2">The sequence shown here is derived from an EMBL/GenBank/DDBJ whole genome shotgun (WGS) entry which is preliminary data.</text>
</comment>
<name>A0A495VYZ1_9PSEU</name>
<feature type="compositionally biased region" description="Low complexity" evidence="1">
    <location>
        <begin position="93"/>
        <end position="103"/>
    </location>
</feature>
<protein>
    <submittedName>
        <fullName evidence="2">Polyketide cyclase/dehydrase/lipid transport protein</fullName>
    </submittedName>
</protein>
<dbReference type="RefSeq" id="WP_121006425.1">
    <property type="nucleotide sequence ID" value="NZ_RBXO01000001.1"/>
</dbReference>
<accession>A0A495VYZ1</accession>
<keyword evidence="3" id="KW-1185">Reference proteome</keyword>
<dbReference type="Gene3D" id="3.30.530.20">
    <property type="match status" value="1"/>
</dbReference>
<dbReference type="Pfam" id="PF10604">
    <property type="entry name" value="Polyketide_cyc2"/>
    <property type="match status" value="1"/>
</dbReference>
<dbReference type="InterPro" id="IPR023393">
    <property type="entry name" value="START-like_dom_sf"/>
</dbReference>
<proteinExistence type="predicted"/>
<evidence type="ECO:0000256" key="1">
    <source>
        <dbReference type="SAM" id="MobiDB-lite"/>
    </source>
</evidence>
<evidence type="ECO:0000313" key="3">
    <source>
        <dbReference type="Proteomes" id="UP000282084"/>
    </source>
</evidence>
<dbReference type="InterPro" id="IPR019587">
    <property type="entry name" value="Polyketide_cyclase/dehydratase"/>
</dbReference>
<dbReference type="AlphaFoldDB" id="A0A495VYZ1"/>
<dbReference type="Proteomes" id="UP000282084">
    <property type="component" value="Unassembled WGS sequence"/>
</dbReference>
<feature type="region of interest" description="Disordered" evidence="1">
    <location>
        <begin position="1"/>
        <end position="103"/>
    </location>
</feature>
<reference evidence="2 3" key="1">
    <citation type="submission" date="2018-10" db="EMBL/GenBank/DDBJ databases">
        <title>Sequencing the genomes of 1000 actinobacteria strains.</title>
        <authorList>
            <person name="Klenk H.-P."/>
        </authorList>
    </citation>
    <scope>NUCLEOTIDE SEQUENCE [LARGE SCALE GENOMIC DNA]</scope>
    <source>
        <strain evidence="2 3">DSM 43800</strain>
    </source>
</reference>
<dbReference type="SUPFAM" id="SSF55961">
    <property type="entry name" value="Bet v1-like"/>
    <property type="match status" value="1"/>
</dbReference>
<gene>
    <name evidence="2" type="ORF">C8E97_3288</name>
</gene>
<dbReference type="OrthoDB" id="156693at2"/>
<sequence length="196" mass="21820">MRDTTPLHPAGLPGPARRAHPPPDRCACRPARHPAGRRRPPRRHRARRVKAPLSTVWQLQADVERRPSRQPPVTGSERLDRGPLRSGSRFRWTTPVPATPTTPATTLTITSTVRQLQHHRCIRWTGAAIGEGLTIDRGVHAWTFTRVEGGVLVRTEETWTGDQVEADVPTSVHFLGEGLKAWPADLRTAAEARHRG</sequence>
<organism evidence="2 3">
    <name type="scientific">Saccharothrix australiensis</name>
    <dbReference type="NCBI Taxonomy" id="2072"/>
    <lineage>
        <taxon>Bacteria</taxon>
        <taxon>Bacillati</taxon>
        <taxon>Actinomycetota</taxon>
        <taxon>Actinomycetes</taxon>
        <taxon>Pseudonocardiales</taxon>
        <taxon>Pseudonocardiaceae</taxon>
        <taxon>Saccharothrix</taxon>
    </lineage>
</organism>